<reference evidence="6 7" key="1">
    <citation type="submission" date="2022-10" db="EMBL/GenBank/DDBJ databases">
        <title>The complete genomes of actinobacterial strains from the NBC collection.</title>
        <authorList>
            <person name="Joergensen T.S."/>
            <person name="Alvarez Arevalo M."/>
            <person name="Sterndorff E.B."/>
            <person name="Faurdal D."/>
            <person name="Vuksanovic O."/>
            <person name="Mourched A.-S."/>
            <person name="Charusanti P."/>
            <person name="Shaw S."/>
            <person name="Blin K."/>
            <person name="Weber T."/>
        </authorList>
    </citation>
    <scope>NUCLEOTIDE SEQUENCE [LARGE SCALE GENOMIC DNA]</scope>
    <source>
        <strain evidence="6 7">NBC_01247</strain>
    </source>
</reference>
<dbReference type="SUPFAM" id="SSF52151">
    <property type="entry name" value="FabD/lysophospholipase-like"/>
    <property type="match status" value="1"/>
</dbReference>
<evidence type="ECO:0000256" key="4">
    <source>
        <dbReference type="ARBA" id="ARBA00048462"/>
    </source>
</evidence>
<evidence type="ECO:0000259" key="5">
    <source>
        <dbReference type="SMART" id="SM00827"/>
    </source>
</evidence>
<dbReference type="InterPro" id="IPR016035">
    <property type="entry name" value="Acyl_Trfase/lysoPLipase"/>
</dbReference>
<keyword evidence="3" id="KW-0012">Acyltransferase</keyword>
<dbReference type="InterPro" id="IPR050858">
    <property type="entry name" value="Mal-CoA-ACP_Trans/PKS_FabD"/>
</dbReference>
<evidence type="ECO:0000256" key="2">
    <source>
        <dbReference type="ARBA" id="ARBA00022679"/>
    </source>
</evidence>
<dbReference type="Gene3D" id="3.40.366.10">
    <property type="entry name" value="Malonyl-Coenzyme A Acyl Carrier Protein, domain 2"/>
    <property type="match status" value="1"/>
</dbReference>
<comment type="catalytic activity">
    <reaction evidence="4">
        <text>holo-[ACP] + malonyl-CoA = malonyl-[ACP] + CoA</text>
        <dbReference type="Rhea" id="RHEA:41792"/>
        <dbReference type="Rhea" id="RHEA-COMP:9623"/>
        <dbReference type="Rhea" id="RHEA-COMP:9685"/>
        <dbReference type="ChEBI" id="CHEBI:57287"/>
        <dbReference type="ChEBI" id="CHEBI:57384"/>
        <dbReference type="ChEBI" id="CHEBI:64479"/>
        <dbReference type="ChEBI" id="CHEBI:78449"/>
        <dbReference type="EC" id="2.3.1.39"/>
    </reaction>
</comment>
<dbReference type="RefSeq" id="WP_329494863.1">
    <property type="nucleotide sequence ID" value="NZ_CP108460.1"/>
</dbReference>
<evidence type="ECO:0000256" key="1">
    <source>
        <dbReference type="ARBA" id="ARBA00013258"/>
    </source>
</evidence>
<dbReference type="PANTHER" id="PTHR42681">
    <property type="entry name" value="MALONYL-COA-ACYL CARRIER PROTEIN TRANSACYLASE, MITOCHONDRIAL"/>
    <property type="match status" value="1"/>
</dbReference>
<dbReference type="InterPro" id="IPR016036">
    <property type="entry name" value="Malonyl_transacylase_ACP-bd"/>
</dbReference>
<proteinExistence type="predicted"/>
<dbReference type="PANTHER" id="PTHR42681:SF1">
    <property type="entry name" value="MALONYL-COA-ACYL CARRIER PROTEIN TRANSACYLASE, MITOCHONDRIAL"/>
    <property type="match status" value="1"/>
</dbReference>
<evidence type="ECO:0000313" key="6">
    <source>
        <dbReference type="EMBL" id="WUS58993.1"/>
    </source>
</evidence>
<feature type="domain" description="Malonyl-CoA:ACP transacylase (MAT)" evidence="5">
    <location>
        <begin position="5"/>
        <end position="310"/>
    </location>
</feature>
<dbReference type="Proteomes" id="UP001432014">
    <property type="component" value="Chromosome"/>
</dbReference>
<accession>A0ABZ1WDW3</accession>
<keyword evidence="2" id="KW-0808">Transferase</keyword>
<dbReference type="SMART" id="SM00827">
    <property type="entry name" value="PKS_AT"/>
    <property type="match status" value="1"/>
</dbReference>
<gene>
    <name evidence="6" type="ORF">OG469_27915</name>
</gene>
<name>A0ABZ1WDW3_9ACTN</name>
<dbReference type="EC" id="2.3.1.39" evidence="1"/>
<dbReference type="EMBL" id="CP108482">
    <property type="protein sequence ID" value="WUS58993.1"/>
    <property type="molecule type" value="Genomic_DNA"/>
</dbReference>
<evidence type="ECO:0000256" key="3">
    <source>
        <dbReference type="ARBA" id="ARBA00023315"/>
    </source>
</evidence>
<sequence>MLVIVAPGQGAQTPGFLSPWLEVDGVADRLRGWSDVAGLDLVRYGTEASEEEIKDTAVAQPLLVAAGLVTARALFPDEDLAREIVGAVAGHSVGEITAAAGAGVLSAHDALTFVRERSLGMAEAAAVTATGMAALLGGDPEAVAAKLAEHGLTAANNNGGGQIVAAGTLDQLEALKADPPAGTRVIPLKVGGAFHTEHMAPGVRRLAELAPTLKVSDPAVAYVSNRDGEVVQSGAEVLERLVSQVSSPVRWDLCMETLQQLGATAVIELSPAGTLTNLVKRNVKGVATLALKTPADLDKARALVAEHGAHASGGQEQNA</sequence>
<organism evidence="6 7">
    <name type="scientific">Kitasatospora herbaricolor</name>
    <dbReference type="NCBI Taxonomy" id="68217"/>
    <lineage>
        <taxon>Bacteria</taxon>
        <taxon>Bacillati</taxon>
        <taxon>Actinomycetota</taxon>
        <taxon>Actinomycetes</taxon>
        <taxon>Kitasatosporales</taxon>
        <taxon>Streptomycetaceae</taxon>
        <taxon>Kitasatospora</taxon>
    </lineage>
</organism>
<dbReference type="InterPro" id="IPR001227">
    <property type="entry name" value="Ac_transferase_dom_sf"/>
</dbReference>
<dbReference type="SUPFAM" id="SSF55048">
    <property type="entry name" value="Probable ACP-binding domain of malonyl-CoA ACP transacylase"/>
    <property type="match status" value="1"/>
</dbReference>
<keyword evidence="7" id="KW-1185">Reference proteome</keyword>
<evidence type="ECO:0000313" key="7">
    <source>
        <dbReference type="Proteomes" id="UP001432014"/>
    </source>
</evidence>
<dbReference type="Pfam" id="PF00698">
    <property type="entry name" value="Acyl_transf_1"/>
    <property type="match status" value="1"/>
</dbReference>
<dbReference type="Gene3D" id="3.30.70.250">
    <property type="entry name" value="Malonyl-CoA ACP transacylase, ACP-binding"/>
    <property type="match status" value="1"/>
</dbReference>
<protein>
    <recommendedName>
        <fullName evidence="1">[acyl-carrier-protein] S-malonyltransferase</fullName>
        <ecNumber evidence="1">2.3.1.39</ecNumber>
    </recommendedName>
</protein>
<dbReference type="InterPro" id="IPR014043">
    <property type="entry name" value="Acyl_transferase_dom"/>
</dbReference>